<feature type="transmembrane region" description="Helical" evidence="1">
    <location>
        <begin position="28"/>
        <end position="45"/>
    </location>
</feature>
<reference evidence="2" key="1">
    <citation type="submission" date="2020-03" db="EMBL/GenBank/DDBJ databases">
        <title>The deep terrestrial virosphere.</title>
        <authorList>
            <person name="Holmfeldt K."/>
            <person name="Nilsson E."/>
            <person name="Simone D."/>
            <person name="Lopez-Fernandez M."/>
            <person name="Wu X."/>
            <person name="de Brujin I."/>
            <person name="Lundin D."/>
            <person name="Andersson A."/>
            <person name="Bertilsson S."/>
            <person name="Dopson M."/>
        </authorList>
    </citation>
    <scope>NUCLEOTIDE SEQUENCE</scope>
    <source>
        <strain evidence="2">MM415B01747</strain>
    </source>
</reference>
<dbReference type="AlphaFoldDB" id="A0A6M3II04"/>
<protein>
    <submittedName>
        <fullName evidence="2">Uncharacterized protein</fullName>
    </submittedName>
</protein>
<accession>A0A6M3II04</accession>
<evidence type="ECO:0000313" key="2">
    <source>
        <dbReference type="EMBL" id="QJA56991.1"/>
    </source>
</evidence>
<keyword evidence="1" id="KW-0472">Membrane</keyword>
<dbReference type="EMBL" id="MT141248">
    <property type="protein sequence ID" value="QJA56991.1"/>
    <property type="molecule type" value="Genomic_DNA"/>
</dbReference>
<name>A0A6M3II04_9ZZZZ</name>
<feature type="transmembrane region" description="Helical" evidence="1">
    <location>
        <begin position="7"/>
        <end position="22"/>
    </location>
</feature>
<sequence>MDYIKLVIVLGIITMGIVAMYIGYGEEVFWIAVAALSGLGGYEIHKKQEALRKK</sequence>
<evidence type="ECO:0000256" key="1">
    <source>
        <dbReference type="SAM" id="Phobius"/>
    </source>
</evidence>
<keyword evidence="1" id="KW-0812">Transmembrane</keyword>
<organism evidence="2">
    <name type="scientific">viral metagenome</name>
    <dbReference type="NCBI Taxonomy" id="1070528"/>
    <lineage>
        <taxon>unclassified sequences</taxon>
        <taxon>metagenomes</taxon>
        <taxon>organismal metagenomes</taxon>
    </lineage>
</organism>
<gene>
    <name evidence="2" type="ORF">MM415B01747_0018</name>
</gene>
<proteinExistence type="predicted"/>
<keyword evidence="1" id="KW-1133">Transmembrane helix</keyword>